<dbReference type="AlphaFoldDB" id="A0A072PAZ2"/>
<dbReference type="EMBL" id="AMGV01000005">
    <property type="protein sequence ID" value="KEF57046.1"/>
    <property type="molecule type" value="Genomic_DNA"/>
</dbReference>
<gene>
    <name evidence="4" type="ORF">A1O9_07236</name>
</gene>
<dbReference type="GO" id="GO:0003700">
    <property type="term" value="F:DNA-binding transcription factor activity"/>
    <property type="evidence" value="ECO:0007669"/>
    <property type="project" value="InterPro"/>
</dbReference>
<organism evidence="4 5">
    <name type="scientific">Exophiala aquamarina CBS 119918</name>
    <dbReference type="NCBI Taxonomy" id="1182545"/>
    <lineage>
        <taxon>Eukaryota</taxon>
        <taxon>Fungi</taxon>
        <taxon>Dikarya</taxon>
        <taxon>Ascomycota</taxon>
        <taxon>Pezizomycotina</taxon>
        <taxon>Eurotiomycetes</taxon>
        <taxon>Chaetothyriomycetidae</taxon>
        <taxon>Chaetothyriales</taxon>
        <taxon>Herpotrichiellaceae</taxon>
        <taxon>Exophiala</taxon>
    </lineage>
</organism>
<dbReference type="SMART" id="SM00906">
    <property type="entry name" value="Fungal_trans"/>
    <property type="match status" value="1"/>
</dbReference>
<dbReference type="RefSeq" id="XP_013259636.1">
    <property type="nucleotide sequence ID" value="XM_013404182.1"/>
</dbReference>
<dbReference type="Proteomes" id="UP000027920">
    <property type="component" value="Unassembled WGS sequence"/>
</dbReference>
<evidence type="ECO:0000259" key="3">
    <source>
        <dbReference type="SMART" id="SM00906"/>
    </source>
</evidence>
<dbReference type="Pfam" id="PF04082">
    <property type="entry name" value="Fungal_trans"/>
    <property type="match status" value="1"/>
</dbReference>
<keyword evidence="2" id="KW-0812">Transmembrane</keyword>
<evidence type="ECO:0000256" key="2">
    <source>
        <dbReference type="SAM" id="Phobius"/>
    </source>
</evidence>
<comment type="caution">
    <text evidence="4">The sequence shown here is derived from an EMBL/GenBank/DDBJ whole genome shotgun (WGS) entry which is preliminary data.</text>
</comment>
<accession>A0A072PAZ2</accession>
<proteinExistence type="predicted"/>
<dbReference type="InterPro" id="IPR050987">
    <property type="entry name" value="AtrR-like"/>
</dbReference>
<dbReference type="OrthoDB" id="4160628at2759"/>
<reference evidence="4 5" key="1">
    <citation type="submission" date="2013-03" db="EMBL/GenBank/DDBJ databases">
        <title>The Genome Sequence of Exophiala aquamarina CBS 119918.</title>
        <authorList>
            <consortium name="The Broad Institute Genomics Platform"/>
            <person name="Cuomo C."/>
            <person name="de Hoog S."/>
            <person name="Gorbushina A."/>
            <person name="Walker B."/>
            <person name="Young S.K."/>
            <person name="Zeng Q."/>
            <person name="Gargeya S."/>
            <person name="Fitzgerald M."/>
            <person name="Haas B."/>
            <person name="Abouelleil A."/>
            <person name="Allen A.W."/>
            <person name="Alvarado L."/>
            <person name="Arachchi H.M."/>
            <person name="Berlin A.M."/>
            <person name="Chapman S.B."/>
            <person name="Gainer-Dewar J."/>
            <person name="Goldberg J."/>
            <person name="Griggs A."/>
            <person name="Gujja S."/>
            <person name="Hansen M."/>
            <person name="Howarth C."/>
            <person name="Imamovic A."/>
            <person name="Ireland A."/>
            <person name="Larimer J."/>
            <person name="McCowan C."/>
            <person name="Murphy C."/>
            <person name="Pearson M."/>
            <person name="Poon T.W."/>
            <person name="Priest M."/>
            <person name="Roberts A."/>
            <person name="Saif S."/>
            <person name="Shea T."/>
            <person name="Sisk P."/>
            <person name="Sykes S."/>
            <person name="Wortman J."/>
            <person name="Nusbaum C."/>
            <person name="Birren B."/>
        </authorList>
    </citation>
    <scope>NUCLEOTIDE SEQUENCE [LARGE SCALE GENOMIC DNA]</scope>
    <source>
        <strain evidence="4 5">CBS 119918</strain>
    </source>
</reference>
<dbReference type="PANTHER" id="PTHR46910">
    <property type="entry name" value="TRANSCRIPTION FACTOR PDR1"/>
    <property type="match status" value="1"/>
</dbReference>
<evidence type="ECO:0000313" key="4">
    <source>
        <dbReference type="EMBL" id="KEF57046.1"/>
    </source>
</evidence>
<sequence>MEALLSSRTALQAGNCDSTLAAGNVVRSDFEASRNQGFAAAEISQDGSMLVDDICFPQATEKDNYNIHDSQGLDATCEPDKHPSKSRSTDHASGKELFHQFPGNSKISGSWGEIPGSSSSSGLDEEEQIVISPQTYFEDSFEAFYGVVYRPEFETRLVQHFERGTSDDDASWYALRNVVYATGCRTFLAKQNLLSWAEIQRRSWPFFENSLSVYVELLYTPTGLSAVRALAAMNLHLEGAGNPALESMMCISAVRLAQTKGLHRQPASSWGLPQDEVLHRNWLFWAIYVHEKQVTHRSGRPSTIDDDNISCQVPSSIVPGSTIDRGFLTSMINHAQISARIYRKLLTVSSFRQAPMTFIETMAELSLQLELWKDSLSPALRPGTPISIAEFPSTRDLNKVMYLQFAYYGSLTAIHTIFYFPWISVICGINAHDTAHSSQIASSSKIVAETARNIIQATRFMRVDAASPQWYRLVFYFPMVGLINLFLYILKHPSLPSAPSDVAFLDIAVGHFGHLEVLTSSELRYPFAREVARLAYTTVKNHNRTSMGSTNPKTPANHSLRAPEFDASEVNFADEEGDLDFNALVADGFSIFGTDDIPIEGDMVYFPP</sequence>
<keyword evidence="2" id="KW-1133">Transmembrane helix</keyword>
<keyword evidence="5" id="KW-1185">Reference proteome</keyword>
<dbReference type="InterPro" id="IPR007219">
    <property type="entry name" value="XnlR_reg_dom"/>
</dbReference>
<keyword evidence="2" id="KW-0472">Membrane</keyword>
<dbReference type="VEuPathDB" id="FungiDB:A1O9_07236"/>
<dbReference type="PANTHER" id="PTHR46910:SF25">
    <property type="entry name" value="ABC-TRANSPORTER-REGULATING TRANSCRIPTION FACTOR"/>
    <property type="match status" value="1"/>
</dbReference>
<feature type="domain" description="Xylanolytic transcriptional activator regulatory" evidence="3">
    <location>
        <begin position="246"/>
        <end position="320"/>
    </location>
</feature>
<dbReference type="GO" id="GO:0003677">
    <property type="term" value="F:DNA binding"/>
    <property type="evidence" value="ECO:0007669"/>
    <property type="project" value="InterPro"/>
</dbReference>
<protein>
    <recommendedName>
        <fullName evidence="3">Xylanolytic transcriptional activator regulatory domain-containing protein</fullName>
    </recommendedName>
</protein>
<dbReference type="CDD" id="cd12148">
    <property type="entry name" value="fungal_TF_MHR"/>
    <property type="match status" value="1"/>
</dbReference>
<evidence type="ECO:0000313" key="5">
    <source>
        <dbReference type="Proteomes" id="UP000027920"/>
    </source>
</evidence>
<dbReference type="GO" id="GO:0006351">
    <property type="term" value="P:DNA-templated transcription"/>
    <property type="evidence" value="ECO:0007669"/>
    <property type="project" value="InterPro"/>
</dbReference>
<name>A0A072PAZ2_9EURO</name>
<keyword evidence="1" id="KW-0539">Nucleus</keyword>
<dbReference type="HOGENOM" id="CLU_449064_0_0_1"/>
<evidence type="ECO:0000256" key="1">
    <source>
        <dbReference type="ARBA" id="ARBA00023242"/>
    </source>
</evidence>
<dbReference type="GO" id="GO:0008270">
    <property type="term" value="F:zinc ion binding"/>
    <property type="evidence" value="ECO:0007669"/>
    <property type="project" value="InterPro"/>
</dbReference>
<feature type="transmembrane region" description="Helical" evidence="2">
    <location>
        <begin position="470"/>
        <end position="490"/>
    </location>
</feature>
<dbReference type="GeneID" id="25282150"/>
<dbReference type="STRING" id="1182545.A0A072PAZ2"/>